<dbReference type="Gene3D" id="3.30.70.100">
    <property type="match status" value="1"/>
</dbReference>
<dbReference type="AlphaFoldDB" id="A0A1W0DAP3"/>
<sequence length="150" mass="17051">MIRLIYSSAAHHPVSAETMHKRIRHFRDYNQSQGIASVLLMLNDDFLQILEGPEENIDALYQRIARDPLHHQLTLLSREEIEHPILANHPLEYLAPVPQADGKPLSAAAIARDAGWTLHGKVQHVIQSFLDGKWHHHLPNGMNPQVLHRG</sequence>
<feature type="domain" description="BLUF" evidence="1">
    <location>
        <begin position="1"/>
        <end position="92"/>
    </location>
</feature>
<reference evidence="2 3" key="1">
    <citation type="submission" date="2017-02" db="EMBL/GenBank/DDBJ databases">
        <title>Chromobacterium haemolyticum H5244.</title>
        <authorList>
            <person name="Gulvik C.A."/>
        </authorList>
    </citation>
    <scope>NUCLEOTIDE SEQUENCE [LARGE SCALE GENOMIC DNA]</scope>
    <source>
        <strain evidence="2 3">H5244</strain>
    </source>
</reference>
<dbReference type="SMART" id="SM01034">
    <property type="entry name" value="BLUF"/>
    <property type="match status" value="1"/>
</dbReference>
<gene>
    <name evidence="2" type="ORF">B0T45_00365</name>
</gene>
<name>A0A1W0DAP3_9NEIS</name>
<organism evidence="2 3">
    <name type="scientific">Chromobacterium haemolyticum</name>
    <dbReference type="NCBI Taxonomy" id="394935"/>
    <lineage>
        <taxon>Bacteria</taxon>
        <taxon>Pseudomonadati</taxon>
        <taxon>Pseudomonadota</taxon>
        <taxon>Betaproteobacteria</taxon>
        <taxon>Neisseriales</taxon>
        <taxon>Chromobacteriaceae</taxon>
        <taxon>Chromobacterium</taxon>
    </lineage>
</organism>
<proteinExistence type="predicted"/>
<dbReference type="GO" id="GO:0071949">
    <property type="term" value="F:FAD binding"/>
    <property type="evidence" value="ECO:0007669"/>
    <property type="project" value="InterPro"/>
</dbReference>
<protein>
    <recommendedName>
        <fullName evidence="1">BLUF domain-containing protein</fullName>
    </recommendedName>
</protein>
<dbReference type="InterPro" id="IPR007024">
    <property type="entry name" value="BLUF_domain"/>
</dbReference>
<evidence type="ECO:0000259" key="1">
    <source>
        <dbReference type="PROSITE" id="PS50925"/>
    </source>
</evidence>
<dbReference type="SUPFAM" id="SSF54975">
    <property type="entry name" value="Acylphosphatase/BLUF domain-like"/>
    <property type="match status" value="1"/>
</dbReference>
<dbReference type="RefSeq" id="WP_081554249.1">
    <property type="nucleotide sequence ID" value="NZ_CP109905.1"/>
</dbReference>
<dbReference type="GO" id="GO:0009882">
    <property type="term" value="F:blue light photoreceptor activity"/>
    <property type="evidence" value="ECO:0007669"/>
    <property type="project" value="InterPro"/>
</dbReference>
<dbReference type="InterPro" id="IPR036046">
    <property type="entry name" value="Acylphosphatase-like_dom_sf"/>
</dbReference>
<accession>A0A1W0DAP3</accession>
<dbReference type="PROSITE" id="PS50925">
    <property type="entry name" value="BLUF"/>
    <property type="match status" value="1"/>
</dbReference>
<dbReference type="Proteomes" id="UP000192721">
    <property type="component" value="Unassembled WGS sequence"/>
</dbReference>
<evidence type="ECO:0000313" key="3">
    <source>
        <dbReference type="Proteomes" id="UP000192721"/>
    </source>
</evidence>
<dbReference type="Pfam" id="PF04940">
    <property type="entry name" value="BLUF"/>
    <property type="match status" value="1"/>
</dbReference>
<evidence type="ECO:0000313" key="2">
    <source>
        <dbReference type="EMBL" id="OQS44095.1"/>
    </source>
</evidence>
<comment type="caution">
    <text evidence="2">The sequence shown here is derived from an EMBL/GenBank/DDBJ whole genome shotgun (WGS) entry which is preliminary data.</text>
</comment>
<dbReference type="EMBL" id="MUKV01000001">
    <property type="protein sequence ID" value="OQS44095.1"/>
    <property type="molecule type" value="Genomic_DNA"/>
</dbReference>